<dbReference type="Proteomes" id="UP000198582">
    <property type="component" value="Unassembled WGS sequence"/>
</dbReference>
<gene>
    <name evidence="1" type="ORF">SAMN04489732_12962</name>
</gene>
<sequence length="152" mass="17301">MYLCVDLVRAYARGWREEIVRLTAESSDVELIDMKIILPRFFDEVGQWHHELLHDPEREPALIVETQRRSNLTPPEHRKAWTVAFAEAEATGTDLADVRLPTVVQVHFDASTMAAAGIAYMGIARFEQHLNEKNRSAARLLGVPRSYAFPES</sequence>
<dbReference type="EMBL" id="FOEF01000029">
    <property type="protein sequence ID" value="SEP53637.1"/>
    <property type="molecule type" value="Genomic_DNA"/>
</dbReference>
<proteinExistence type="predicted"/>
<organism evidence="1 2">
    <name type="scientific">Amycolatopsis saalfeldensis</name>
    <dbReference type="NCBI Taxonomy" id="394193"/>
    <lineage>
        <taxon>Bacteria</taxon>
        <taxon>Bacillati</taxon>
        <taxon>Actinomycetota</taxon>
        <taxon>Actinomycetes</taxon>
        <taxon>Pseudonocardiales</taxon>
        <taxon>Pseudonocardiaceae</taxon>
        <taxon>Amycolatopsis</taxon>
    </lineage>
</organism>
<dbReference type="STRING" id="394193.SAMN04489732_12962"/>
<protein>
    <submittedName>
        <fullName evidence="1">Uncharacterized protein</fullName>
    </submittedName>
</protein>
<name>A0A1H8YN81_9PSEU</name>
<reference evidence="1 2" key="1">
    <citation type="submission" date="2016-10" db="EMBL/GenBank/DDBJ databases">
        <authorList>
            <person name="de Groot N.N."/>
        </authorList>
    </citation>
    <scope>NUCLEOTIDE SEQUENCE [LARGE SCALE GENOMIC DNA]</scope>
    <source>
        <strain evidence="1 2">DSM 44993</strain>
    </source>
</reference>
<evidence type="ECO:0000313" key="2">
    <source>
        <dbReference type="Proteomes" id="UP000198582"/>
    </source>
</evidence>
<keyword evidence="2" id="KW-1185">Reference proteome</keyword>
<evidence type="ECO:0000313" key="1">
    <source>
        <dbReference type="EMBL" id="SEP53637.1"/>
    </source>
</evidence>
<accession>A0A1H8YN81</accession>
<dbReference type="AlphaFoldDB" id="A0A1H8YN81"/>